<keyword evidence="3" id="KW-0597">Phosphoprotein</keyword>
<keyword evidence="2" id="KW-0238">DNA-binding</keyword>
<evidence type="ECO:0000313" key="6">
    <source>
        <dbReference type="EMBL" id="TCK47019.1"/>
    </source>
</evidence>
<evidence type="ECO:0000256" key="2">
    <source>
        <dbReference type="ARBA" id="ARBA00023125"/>
    </source>
</evidence>
<dbReference type="GO" id="GO:0032993">
    <property type="term" value="C:protein-DNA complex"/>
    <property type="evidence" value="ECO:0007669"/>
    <property type="project" value="TreeGrafter"/>
</dbReference>
<dbReference type="GO" id="GO:0000156">
    <property type="term" value="F:phosphorelay response regulator activity"/>
    <property type="evidence" value="ECO:0007669"/>
    <property type="project" value="TreeGrafter"/>
</dbReference>
<dbReference type="PROSITE" id="PS50930">
    <property type="entry name" value="HTH_LYTTR"/>
    <property type="match status" value="1"/>
</dbReference>
<sequence>MLNAILVDDEPLAREELKAMLDEDGRVKVVCEFDNAIDCLSQYRDYQPDVLFVDIHMPKIDGLELLSIMQNEPNIQIVLVTAYDDYALKAFEAAAFDYLLKPVEELRLAKTIERLENIASLKQSARHSPLNLLPCLCQQQQQWVRCENIEYAFSDLSGVHVFDGQQLLHTQLTLKTLEAQLGLMRCHRQYLIDPQAIHHLTLTENGNGELVTYSGAKIPVSRRYMRALKTFLAINVE</sequence>
<evidence type="ECO:0000259" key="4">
    <source>
        <dbReference type="PROSITE" id="PS50110"/>
    </source>
</evidence>
<dbReference type="PANTHER" id="PTHR48111:SF3">
    <property type="entry name" value="TRANSCRIPTIONAL REGULATORY PROTEIN BTSR"/>
    <property type="match status" value="1"/>
</dbReference>
<dbReference type="Gene3D" id="3.40.50.2300">
    <property type="match status" value="1"/>
</dbReference>
<dbReference type="InterPro" id="IPR001789">
    <property type="entry name" value="Sig_transdc_resp-reg_receiver"/>
</dbReference>
<dbReference type="PANTHER" id="PTHR48111">
    <property type="entry name" value="REGULATOR OF RPOS"/>
    <property type="match status" value="1"/>
</dbReference>
<comment type="caution">
    <text evidence="6">The sequence shown here is derived from an EMBL/GenBank/DDBJ whole genome shotgun (WGS) entry which is preliminary data.</text>
</comment>
<dbReference type="OrthoDB" id="236568at2"/>
<evidence type="ECO:0000256" key="3">
    <source>
        <dbReference type="PROSITE-ProRule" id="PRU00169"/>
    </source>
</evidence>
<dbReference type="GO" id="GO:0006355">
    <property type="term" value="P:regulation of DNA-templated transcription"/>
    <property type="evidence" value="ECO:0007669"/>
    <property type="project" value="TreeGrafter"/>
</dbReference>
<dbReference type="PROSITE" id="PS50110">
    <property type="entry name" value="RESPONSE_REGULATORY"/>
    <property type="match status" value="1"/>
</dbReference>
<feature type="domain" description="HTH LytTR-type" evidence="5">
    <location>
        <begin position="159"/>
        <end position="234"/>
    </location>
</feature>
<dbReference type="FunFam" id="3.40.50.2300:FF:000051">
    <property type="entry name" value="Two-component response regulator yehT"/>
    <property type="match status" value="1"/>
</dbReference>
<feature type="domain" description="Response regulatory" evidence="4">
    <location>
        <begin position="3"/>
        <end position="116"/>
    </location>
</feature>
<dbReference type="GO" id="GO:0005829">
    <property type="term" value="C:cytosol"/>
    <property type="evidence" value="ECO:0007669"/>
    <property type="project" value="TreeGrafter"/>
</dbReference>
<dbReference type="EMBL" id="SMGD01000016">
    <property type="protein sequence ID" value="TCK47019.1"/>
    <property type="molecule type" value="Genomic_DNA"/>
</dbReference>
<keyword evidence="7" id="KW-1185">Reference proteome</keyword>
<dbReference type="InterPro" id="IPR007492">
    <property type="entry name" value="LytTR_DNA-bd_dom"/>
</dbReference>
<dbReference type="InterPro" id="IPR011006">
    <property type="entry name" value="CheY-like_superfamily"/>
</dbReference>
<protein>
    <submittedName>
        <fullName evidence="6">LytTR family two component transcriptional regulator</fullName>
    </submittedName>
</protein>
<name>A0A4R1JA94_9GAMM</name>
<dbReference type="Pfam" id="PF00072">
    <property type="entry name" value="Response_reg"/>
    <property type="match status" value="1"/>
</dbReference>
<dbReference type="AlphaFoldDB" id="A0A4R1JA94"/>
<dbReference type="SUPFAM" id="SSF52172">
    <property type="entry name" value="CheY-like"/>
    <property type="match status" value="1"/>
</dbReference>
<keyword evidence="1" id="KW-0902">Two-component regulatory system</keyword>
<dbReference type="NCBIfam" id="NF008677">
    <property type="entry name" value="PRK11697.1"/>
    <property type="match status" value="1"/>
</dbReference>
<dbReference type="SMART" id="SM00448">
    <property type="entry name" value="REC"/>
    <property type="match status" value="1"/>
</dbReference>
<dbReference type="SMART" id="SM00850">
    <property type="entry name" value="LytTR"/>
    <property type="match status" value="1"/>
</dbReference>
<feature type="modified residue" description="4-aspartylphosphate" evidence="3">
    <location>
        <position position="54"/>
    </location>
</feature>
<accession>A0A4R1JA94</accession>
<dbReference type="InterPro" id="IPR039420">
    <property type="entry name" value="WalR-like"/>
</dbReference>
<dbReference type="RefSeq" id="WP_131913913.1">
    <property type="nucleotide sequence ID" value="NZ_OU594967.1"/>
</dbReference>
<evidence type="ECO:0000313" key="7">
    <source>
        <dbReference type="Proteomes" id="UP000295565"/>
    </source>
</evidence>
<dbReference type="GO" id="GO:0000976">
    <property type="term" value="F:transcription cis-regulatory region binding"/>
    <property type="evidence" value="ECO:0007669"/>
    <property type="project" value="TreeGrafter"/>
</dbReference>
<proteinExistence type="predicted"/>
<organism evidence="6 7">
    <name type="scientific">Celerinatantimonas diazotrophica</name>
    <dbReference type="NCBI Taxonomy" id="412034"/>
    <lineage>
        <taxon>Bacteria</taxon>
        <taxon>Pseudomonadati</taxon>
        <taxon>Pseudomonadota</taxon>
        <taxon>Gammaproteobacteria</taxon>
        <taxon>Celerinatantimonadaceae</taxon>
        <taxon>Celerinatantimonas</taxon>
    </lineage>
</organism>
<evidence type="ECO:0000259" key="5">
    <source>
        <dbReference type="PROSITE" id="PS50930"/>
    </source>
</evidence>
<dbReference type="Gene3D" id="2.40.50.1020">
    <property type="entry name" value="LytTr DNA-binding domain"/>
    <property type="match status" value="1"/>
</dbReference>
<dbReference type="Proteomes" id="UP000295565">
    <property type="component" value="Unassembled WGS sequence"/>
</dbReference>
<reference evidence="6 7" key="1">
    <citation type="submission" date="2019-03" db="EMBL/GenBank/DDBJ databases">
        <title>Genomic Encyclopedia of Type Strains, Phase IV (KMG-IV): sequencing the most valuable type-strain genomes for metagenomic binning, comparative biology and taxonomic classification.</title>
        <authorList>
            <person name="Goeker M."/>
        </authorList>
    </citation>
    <scope>NUCLEOTIDE SEQUENCE [LARGE SCALE GENOMIC DNA]</scope>
    <source>
        <strain evidence="6 7">DSM 18577</strain>
    </source>
</reference>
<gene>
    <name evidence="6" type="ORF">EV690_3173</name>
</gene>
<dbReference type="Pfam" id="PF04397">
    <property type="entry name" value="LytTR"/>
    <property type="match status" value="1"/>
</dbReference>
<evidence type="ECO:0000256" key="1">
    <source>
        <dbReference type="ARBA" id="ARBA00023012"/>
    </source>
</evidence>